<sequence length="675" mass="74879">MSVSAQQLADLLPTAIAILNHADEPIFTNRRFRSLLTSPRNNKPLPPRSFDAWSPAVHPDDYPGLATAYQAAAGHNRPLRIEYRTRDEESASWRLLTLTPMGVAEREGFGLGDKGGGSICTIADISQEKGVELSHKRIAEEAQQRKTQQERFIDMISHEVRNPLSAILHCTEDILEAVRGHNHNHNHNYGKNKDKSQNQGQQRKQKNRAPNADDTVTHAAIAQAAETIALCVAHQKKIVDDVLTFSKLDAGMFTLSPRRVRPRRHLATSLAIFRPELRKQRIAFDYQLDNSYVDSAVDWVMADLDRMGQVLINLVSNAIKFTAQAAGERAIRVSLAAATARPPSYPPNVVFFDSDDAARGLDKTADADWGCGEIVYVMVAVRDTGIGIGDEAQKRLFERFNQATPRTETIYGGSGLGLNVSRRLCHLHGGEIGVSSKEGEGSTFGFFFTVRREREPEDWATGAEAAGDDDDDDDDDDDAEITQLCQEIQSMGNEMTGDPEETTSPAMPESPPVTHVEEVAPGAKRDARMEHTAKLVAETERSNGSSPADENRHILLVEDNVINQRIVSRKLQSLGFQVVEANNGREALEAVYARRFDCILMDQSMPVMDGNAATRAIREFEKEKTVDHIPVLGVTANVRAEQQQEMLQSGMDDVIHKPYKMEELTKKIQELLDDS</sequence>
<dbReference type="GO" id="GO:0000155">
    <property type="term" value="F:phosphorelay sensor kinase activity"/>
    <property type="evidence" value="ECO:0007669"/>
    <property type="project" value="InterPro"/>
</dbReference>
<dbReference type="GeneID" id="4706402"/>
<dbReference type="SUPFAM" id="SSF52172">
    <property type="entry name" value="CheY-like"/>
    <property type="match status" value="1"/>
</dbReference>
<evidence type="ECO:0000256" key="2">
    <source>
        <dbReference type="ARBA" id="ARBA00012438"/>
    </source>
</evidence>
<dbReference type="CDD" id="cd00082">
    <property type="entry name" value="HisKA"/>
    <property type="match status" value="1"/>
</dbReference>
<dbReference type="EC" id="2.7.13.3" evidence="2"/>
<dbReference type="Gene3D" id="3.40.50.2300">
    <property type="match status" value="1"/>
</dbReference>
<feature type="region of interest" description="Disordered" evidence="7">
    <location>
        <begin position="490"/>
        <end position="514"/>
    </location>
</feature>
<comment type="catalytic activity">
    <reaction evidence="1">
        <text>ATP + protein L-histidine = ADP + protein N-phospho-L-histidine.</text>
        <dbReference type="EC" id="2.7.13.3"/>
    </reaction>
</comment>
<dbReference type="PRINTS" id="PR00344">
    <property type="entry name" value="BCTRLSENSOR"/>
</dbReference>
<dbReference type="RefSeq" id="XP_001274311.1">
    <property type="nucleotide sequence ID" value="XM_001274310.1"/>
</dbReference>
<proteinExistence type="predicted"/>
<dbReference type="PROSITE" id="PS50110">
    <property type="entry name" value="RESPONSE_REGULATORY"/>
    <property type="match status" value="1"/>
</dbReference>
<dbReference type="VEuPathDB" id="FungiDB:ACLA_013200"/>
<dbReference type="SUPFAM" id="SSF47384">
    <property type="entry name" value="Homodimeric domain of signal transducing histidine kinase"/>
    <property type="match status" value="1"/>
</dbReference>
<evidence type="ECO:0000256" key="4">
    <source>
        <dbReference type="ARBA" id="ARBA00022679"/>
    </source>
</evidence>
<dbReference type="Proteomes" id="UP000006701">
    <property type="component" value="Unassembled WGS sequence"/>
</dbReference>
<dbReference type="Pfam" id="PF02518">
    <property type="entry name" value="HATPase_c"/>
    <property type="match status" value="1"/>
</dbReference>
<dbReference type="KEGG" id="act:ACLA_013200"/>
<dbReference type="InterPro" id="IPR036097">
    <property type="entry name" value="HisK_dim/P_sf"/>
</dbReference>
<dbReference type="EMBL" id="DS027049">
    <property type="protein sequence ID" value="EAW12885.1"/>
    <property type="molecule type" value="Genomic_DNA"/>
</dbReference>
<evidence type="ECO:0000256" key="7">
    <source>
        <dbReference type="SAM" id="MobiDB-lite"/>
    </source>
</evidence>
<keyword evidence="11" id="KW-1185">Reference proteome</keyword>
<dbReference type="CDD" id="cd17546">
    <property type="entry name" value="REC_hyHK_CKI1_RcsC-like"/>
    <property type="match status" value="1"/>
</dbReference>
<name>A1CAW7_ASPCL</name>
<dbReference type="GO" id="GO:0005886">
    <property type="term" value="C:plasma membrane"/>
    <property type="evidence" value="ECO:0007669"/>
    <property type="project" value="TreeGrafter"/>
</dbReference>
<evidence type="ECO:0000313" key="10">
    <source>
        <dbReference type="EMBL" id="EAW12885.1"/>
    </source>
</evidence>
<keyword evidence="5 10" id="KW-0418">Kinase</keyword>
<dbReference type="InterPro" id="IPR003661">
    <property type="entry name" value="HisK_dim/P_dom"/>
</dbReference>
<organism evidence="10 11">
    <name type="scientific">Aspergillus clavatus (strain ATCC 1007 / CBS 513.65 / DSM 816 / NCTC 3887 / NRRL 1 / QM 1276 / 107)</name>
    <dbReference type="NCBI Taxonomy" id="344612"/>
    <lineage>
        <taxon>Eukaryota</taxon>
        <taxon>Fungi</taxon>
        <taxon>Dikarya</taxon>
        <taxon>Ascomycota</taxon>
        <taxon>Pezizomycotina</taxon>
        <taxon>Eurotiomycetes</taxon>
        <taxon>Eurotiomycetidae</taxon>
        <taxon>Eurotiales</taxon>
        <taxon>Aspergillaceae</taxon>
        <taxon>Aspergillus</taxon>
        <taxon>Aspergillus subgen. Fumigati</taxon>
    </lineage>
</organism>
<feature type="region of interest" description="Disordered" evidence="7">
    <location>
        <begin position="455"/>
        <end position="478"/>
    </location>
</feature>
<feature type="region of interest" description="Disordered" evidence="7">
    <location>
        <begin position="182"/>
        <end position="214"/>
    </location>
</feature>
<gene>
    <name evidence="10" type="ORF">ACLA_013200</name>
</gene>
<dbReference type="eggNOG" id="KOG0519">
    <property type="taxonomic scope" value="Eukaryota"/>
</dbReference>
<keyword evidence="4" id="KW-0808">Transferase</keyword>
<dbReference type="InterPro" id="IPR004358">
    <property type="entry name" value="Sig_transdc_His_kin-like_C"/>
</dbReference>
<evidence type="ECO:0000256" key="3">
    <source>
        <dbReference type="ARBA" id="ARBA00022553"/>
    </source>
</evidence>
<accession>A1CAW7</accession>
<evidence type="ECO:0000259" key="8">
    <source>
        <dbReference type="PROSITE" id="PS50109"/>
    </source>
</evidence>
<dbReference type="InterPro" id="IPR003594">
    <property type="entry name" value="HATPase_dom"/>
</dbReference>
<dbReference type="InterPro" id="IPR036890">
    <property type="entry name" value="HATPase_C_sf"/>
</dbReference>
<dbReference type="CDD" id="cd16922">
    <property type="entry name" value="HATPase_EvgS-ArcB-TorS-like"/>
    <property type="match status" value="1"/>
</dbReference>
<dbReference type="InterPro" id="IPR005467">
    <property type="entry name" value="His_kinase_dom"/>
</dbReference>
<keyword evidence="3 6" id="KW-0597">Phosphoprotein</keyword>
<evidence type="ECO:0000259" key="9">
    <source>
        <dbReference type="PROSITE" id="PS50110"/>
    </source>
</evidence>
<dbReference type="SMART" id="SM00388">
    <property type="entry name" value="HisKA"/>
    <property type="match status" value="1"/>
</dbReference>
<dbReference type="Gene3D" id="1.10.287.130">
    <property type="match status" value="1"/>
</dbReference>
<dbReference type="SMART" id="SM00387">
    <property type="entry name" value="HATPase_c"/>
    <property type="match status" value="1"/>
</dbReference>
<evidence type="ECO:0000256" key="5">
    <source>
        <dbReference type="ARBA" id="ARBA00022777"/>
    </source>
</evidence>
<protein>
    <recommendedName>
        <fullName evidence="2">histidine kinase</fullName>
        <ecNumber evidence="2">2.7.13.3</ecNumber>
    </recommendedName>
</protein>
<dbReference type="Pfam" id="PF00072">
    <property type="entry name" value="Response_reg"/>
    <property type="match status" value="1"/>
</dbReference>
<dbReference type="SMART" id="SM00448">
    <property type="entry name" value="REC"/>
    <property type="match status" value="1"/>
</dbReference>
<dbReference type="SUPFAM" id="SSF55874">
    <property type="entry name" value="ATPase domain of HSP90 chaperone/DNA topoisomerase II/histidine kinase"/>
    <property type="match status" value="1"/>
</dbReference>
<dbReference type="OrthoDB" id="303614at2759"/>
<dbReference type="PROSITE" id="PS50109">
    <property type="entry name" value="HIS_KIN"/>
    <property type="match status" value="1"/>
</dbReference>
<dbReference type="InterPro" id="IPR001789">
    <property type="entry name" value="Sig_transdc_resp-reg_receiver"/>
</dbReference>
<dbReference type="HOGENOM" id="CLU_000445_114_15_1"/>
<feature type="modified residue" description="4-aspartylphosphate" evidence="6">
    <location>
        <position position="602"/>
    </location>
</feature>
<feature type="domain" description="Histidine kinase" evidence="8">
    <location>
        <begin position="155"/>
        <end position="452"/>
    </location>
</feature>
<dbReference type="PANTHER" id="PTHR43047">
    <property type="entry name" value="TWO-COMPONENT HISTIDINE PROTEIN KINASE"/>
    <property type="match status" value="1"/>
</dbReference>
<dbReference type="AlphaFoldDB" id="A1CAW7"/>
<dbReference type="GO" id="GO:0009927">
    <property type="term" value="F:histidine phosphotransfer kinase activity"/>
    <property type="evidence" value="ECO:0007669"/>
    <property type="project" value="TreeGrafter"/>
</dbReference>
<dbReference type="PANTHER" id="PTHR43047:SF66">
    <property type="entry name" value="HISKA"/>
    <property type="match status" value="1"/>
</dbReference>
<feature type="compositionally biased region" description="Acidic residues" evidence="7">
    <location>
        <begin position="466"/>
        <end position="478"/>
    </location>
</feature>
<dbReference type="Gene3D" id="3.30.450.20">
    <property type="entry name" value="PAS domain"/>
    <property type="match status" value="1"/>
</dbReference>
<feature type="domain" description="Response regulatory" evidence="9">
    <location>
        <begin position="553"/>
        <end position="672"/>
    </location>
</feature>
<dbReference type="InterPro" id="IPR011006">
    <property type="entry name" value="CheY-like_superfamily"/>
</dbReference>
<evidence type="ECO:0000256" key="1">
    <source>
        <dbReference type="ARBA" id="ARBA00000085"/>
    </source>
</evidence>
<dbReference type="Gene3D" id="3.30.565.10">
    <property type="entry name" value="Histidine kinase-like ATPase, C-terminal domain"/>
    <property type="match status" value="1"/>
</dbReference>
<evidence type="ECO:0000256" key="6">
    <source>
        <dbReference type="PROSITE-ProRule" id="PRU00169"/>
    </source>
</evidence>
<dbReference type="OMA" id="YLMVAVK"/>
<reference evidence="10 11" key="1">
    <citation type="journal article" date="2008" name="PLoS Genet.">
        <title>Genomic islands in the pathogenic filamentous fungus Aspergillus fumigatus.</title>
        <authorList>
            <person name="Fedorova N.D."/>
            <person name="Khaldi N."/>
            <person name="Joardar V.S."/>
            <person name="Maiti R."/>
            <person name="Amedeo P."/>
            <person name="Anderson M.J."/>
            <person name="Crabtree J."/>
            <person name="Silva J.C."/>
            <person name="Badger J.H."/>
            <person name="Albarraq A."/>
            <person name="Angiuoli S."/>
            <person name="Bussey H."/>
            <person name="Bowyer P."/>
            <person name="Cotty P.J."/>
            <person name="Dyer P.S."/>
            <person name="Egan A."/>
            <person name="Galens K."/>
            <person name="Fraser-Liggett C.M."/>
            <person name="Haas B.J."/>
            <person name="Inman J.M."/>
            <person name="Kent R."/>
            <person name="Lemieux S."/>
            <person name="Malavazi I."/>
            <person name="Orvis J."/>
            <person name="Roemer T."/>
            <person name="Ronning C.M."/>
            <person name="Sundaram J.P."/>
            <person name="Sutton G."/>
            <person name="Turner G."/>
            <person name="Venter J.C."/>
            <person name="White O.R."/>
            <person name="Whitty B.R."/>
            <person name="Youngman P."/>
            <person name="Wolfe K.H."/>
            <person name="Goldman G.H."/>
            <person name="Wortman J.R."/>
            <person name="Jiang B."/>
            <person name="Denning D.W."/>
            <person name="Nierman W.C."/>
        </authorList>
    </citation>
    <scope>NUCLEOTIDE SEQUENCE [LARGE SCALE GENOMIC DNA]</scope>
    <source>
        <strain evidence="11">ATCC 1007 / CBS 513.65 / DSM 816 / NCTC 3887 / NRRL 1</strain>
    </source>
</reference>
<evidence type="ECO:0000313" key="11">
    <source>
        <dbReference type="Proteomes" id="UP000006701"/>
    </source>
</evidence>